<gene>
    <name evidence="1" type="primary">Vigan.04G200600</name>
    <name evidence="1" type="ORF">VIGAN_04200600</name>
</gene>
<name>A0A0S3RVH9_PHAAN</name>
<keyword evidence="2" id="KW-1185">Reference proteome</keyword>
<organism evidence="1 2">
    <name type="scientific">Vigna angularis var. angularis</name>
    <dbReference type="NCBI Taxonomy" id="157739"/>
    <lineage>
        <taxon>Eukaryota</taxon>
        <taxon>Viridiplantae</taxon>
        <taxon>Streptophyta</taxon>
        <taxon>Embryophyta</taxon>
        <taxon>Tracheophyta</taxon>
        <taxon>Spermatophyta</taxon>
        <taxon>Magnoliopsida</taxon>
        <taxon>eudicotyledons</taxon>
        <taxon>Gunneridae</taxon>
        <taxon>Pentapetalae</taxon>
        <taxon>rosids</taxon>
        <taxon>fabids</taxon>
        <taxon>Fabales</taxon>
        <taxon>Fabaceae</taxon>
        <taxon>Papilionoideae</taxon>
        <taxon>50 kb inversion clade</taxon>
        <taxon>NPAAA clade</taxon>
        <taxon>indigoferoid/millettioid clade</taxon>
        <taxon>Phaseoleae</taxon>
        <taxon>Vigna</taxon>
    </lineage>
</organism>
<dbReference type="EMBL" id="AP015037">
    <property type="protein sequence ID" value="BAT84590.1"/>
    <property type="molecule type" value="Genomic_DNA"/>
</dbReference>
<proteinExistence type="predicted"/>
<feature type="non-terminal residue" evidence="1">
    <location>
        <position position="1"/>
    </location>
</feature>
<sequence>HGRSKIIISEDRERKPLLLFQFNKSKGPIVFLSWIGRGMVLSAGSCHLNSKSHNSLVAGFTYVTSLVMHKEVVRSGL</sequence>
<accession>A0A0S3RVH9</accession>
<evidence type="ECO:0000313" key="1">
    <source>
        <dbReference type="EMBL" id="BAT84590.1"/>
    </source>
</evidence>
<protein>
    <submittedName>
        <fullName evidence="1">Uncharacterized protein</fullName>
    </submittedName>
</protein>
<dbReference type="AlphaFoldDB" id="A0A0S3RVH9"/>
<dbReference type="Proteomes" id="UP000291084">
    <property type="component" value="Chromosome 4"/>
</dbReference>
<reference evidence="1 2" key="1">
    <citation type="journal article" date="2015" name="Sci. Rep.">
        <title>The power of single molecule real-time sequencing technology in the de novo assembly of a eukaryotic genome.</title>
        <authorList>
            <person name="Sakai H."/>
            <person name="Naito K."/>
            <person name="Ogiso-Tanaka E."/>
            <person name="Takahashi Y."/>
            <person name="Iseki K."/>
            <person name="Muto C."/>
            <person name="Satou K."/>
            <person name="Teruya K."/>
            <person name="Shiroma A."/>
            <person name="Shimoji M."/>
            <person name="Hirano T."/>
            <person name="Itoh T."/>
            <person name="Kaga A."/>
            <person name="Tomooka N."/>
        </authorList>
    </citation>
    <scope>NUCLEOTIDE SEQUENCE [LARGE SCALE GENOMIC DNA]</scope>
    <source>
        <strain evidence="2">cv. Shumari</strain>
    </source>
</reference>
<evidence type="ECO:0000313" key="2">
    <source>
        <dbReference type="Proteomes" id="UP000291084"/>
    </source>
</evidence>